<keyword evidence="5 8" id="KW-1133">Transmembrane helix</keyword>
<evidence type="ECO:0000256" key="3">
    <source>
        <dbReference type="ARBA" id="ARBA00022692"/>
    </source>
</evidence>
<keyword evidence="11" id="KW-1185">Reference proteome</keyword>
<dbReference type="GO" id="GO:0004252">
    <property type="term" value="F:serine-type endopeptidase activity"/>
    <property type="evidence" value="ECO:0007669"/>
    <property type="project" value="InterPro"/>
</dbReference>
<organism evidence="10 11">
    <name type="scientific">Nitratireductor pacificus pht-3B</name>
    <dbReference type="NCBI Taxonomy" id="391937"/>
    <lineage>
        <taxon>Bacteria</taxon>
        <taxon>Pseudomonadati</taxon>
        <taxon>Pseudomonadota</taxon>
        <taxon>Alphaproteobacteria</taxon>
        <taxon>Hyphomicrobiales</taxon>
        <taxon>Phyllobacteriaceae</taxon>
        <taxon>Nitratireductor</taxon>
    </lineage>
</organism>
<dbReference type="Proteomes" id="UP000006786">
    <property type="component" value="Unassembled WGS sequence"/>
</dbReference>
<evidence type="ECO:0000259" key="9">
    <source>
        <dbReference type="Pfam" id="PF01694"/>
    </source>
</evidence>
<evidence type="ECO:0000313" key="10">
    <source>
        <dbReference type="EMBL" id="EKF17290.1"/>
    </source>
</evidence>
<feature type="domain" description="Peptidase S54 rhomboid" evidence="9">
    <location>
        <begin position="92"/>
        <end position="242"/>
    </location>
</feature>
<protein>
    <submittedName>
        <fullName evidence="10">Rhomboid family protein</fullName>
    </submittedName>
</protein>
<dbReference type="STRING" id="391937.NA2_18565"/>
<comment type="subcellular location">
    <subcellularLocation>
        <location evidence="1">Membrane</location>
        <topology evidence="1">Multi-pass membrane protein</topology>
    </subcellularLocation>
</comment>
<keyword evidence="4" id="KW-0378">Hydrolase</keyword>
<dbReference type="InterPro" id="IPR022764">
    <property type="entry name" value="Peptidase_S54_rhomboid_dom"/>
</dbReference>
<evidence type="ECO:0000256" key="7">
    <source>
        <dbReference type="SAM" id="MobiDB-lite"/>
    </source>
</evidence>
<feature type="transmembrane region" description="Helical" evidence="8">
    <location>
        <begin position="127"/>
        <end position="145"/>
    </location>
</feature>
<reference evidence="10 11" key="1">
    <citation type="journal article" date="2012" name="J. Bacteriol.">
        <title>Genome Sequence of Nitratireductor pacificus Type Strain pht-3B.</title>
        <authorList>
            <person name="Lai Q."/>
            <person name="Li G."/>
            <person name="Shao Z."/>
        </authorList>
    </citation>
    <scope>NUCLEOTIDE SEQUENCE [LARGE SCALE GENOMIC DNA]</scope>
    <source>
        <strain evidence="11">pht-3B</strain>
    </source>
</reference>
<evidence type="ECO:0000256" key="5">
    <source>
        <dbReference type="ARBA" id="ARBA00022989"/>
    </source>
</evidence>
<feature type="transmembrane region" description="Helical" evidence="8">
    <location>
        <begin position="226"/>
        <end position="245"/>
    </location>
</feature>
<comment type="caution">
    <text evidence="10">The sequence shown here is derived from an EMBL/GenBank/DDBJ whole genome shotgun (WGS) entry which is preliminary data.</text>
</comment>
<dbReference type="OrthoDB" id="9797190at2"/>
<keyword evidence="3 8" id="KW-0812">Transmembrane</keyword>
<accession>K2M8J0</accession>
<name>K2M8J0_9HYPH</name>
<sequence length="247" mass="26430">MDKERDDGAPEAGPDVVNDIPNEAGEPPRREPVFNLAPVVTVFALACIGIFALQALWLGPQGEAWLILRFAFLPIRYTGPYLLDAYAAVSPLTYSFLHGGIAHLAVNMIWLAAFGSPLANRIGAMRFVLFWGAGALAAAGLHFVLHPLSAAPLVGASGAISAMMGAAARFAFQVDRRQPKPSFAGPVWPIPMVLRSRTVLVFLAVWMVVNLVTGLGVGASPDSPQIAWEAHIGGFLLGFFAIRLFDR</sequence>
<dbReference type="PANTHER" id="PTHR43731">
    <property type="entry name" value="RHOMBOID PROTEASE"/>
    <property type="match status" value="1"/>
</dbReference>
<dbReference type="Pfam" id="PF01694">
    <property type="entry name" value="Rhomboid"/>
    <property type="match status" value="1"/>
</dbReference>
<dbReference type="EMBL" id="AMRM01000026">
    <property type="protein sequence ID" value="EKF17290.1"/>
    <property type="molecule type" value="Genomic_DNA"/>
</dbReference>
<evidence type="ECO:0000256" key="4">
    <source>
        <dbReference type="ARBA" id="ARBA00022801"/>
    </source>
</evidence>
<dbReference type="Gene3D" id="1.20.1540.10">
    <property type="entry name" value="Rhomboid-like"/>
    <property type="match status" value="1"/>
</dbReference>
<dbReference type="AlphaFoldDB" id="K2M8J0"/>
<keyword evidence="6 8" id="KW-0472">Membrane</keyword>
<feature type="transmembrane region" description="Helical" evidence="8">
    <location>
        <begin position="199"/>
        <end position="220"/>
    </location>
</feature>
<gene>
    <name evidence="10" type="ORF">NA2_18565</name>
</gene>
<feature type="transmembrane region" description="Helical" evidence="8">
    <location>
        <begin position="36"/>
        <end position="59"/>
    </location>
</feature>
<evidence type="ECO:0000256" key="2">
    <source>
        <dbReference type="ARBA" id="ARBA00009045"/>
    </source>
</evidence>
<dbReference type="SUPFAM" id="SSF144091">
    <property type="entry name" value="Rhomboid-like"/>
    <property type="match status" value="1"/>
</dbReference>
<evidence type="ECO:0000256" key="8">
    <source>
        <dbReference type="SAM" id="Phobius"/>
    </source>
</evidence>
<comment type="similarity">
    <text evidence="2">Belongs to the peptidase S54 family.</text>
</comment>
<dbReference type="eggNOG" id="COG0705">
    <property type="taxonomic scope" value="Bacteria"/>
</dbReference>
<feature type="region of interest" description="Disordered" evidence="7">
    <location>
        <begin position="1"/>
        <end position="24"/>
    </location>
</feature>
<proteinExistence type="inferred from homology"/>
<feature type="transmembrane region" description="Helical" evidence="8">
    <location>
        <begin position="95"/>
        <end position="115"/>
    </location>
</feature>
<evidence type="ECO:0000256" key="1">
    <source>
        <dbReference type="ARBA" id="ARBA00004141"/>
    </source>
</evidence>
<dbReference type="GO" id="GO:0016020">
    <property type="term" value="C:membrane"/>
    <property type="evidence" value="ECO:0007669"/>
    <property type="project" value="UniProtKB-SubCell"/>
</dbReference>
<dbReference type="PANTHER" id="PTHR43731:SF14">
    <property type="entry name" value="PRESENILIN-ASSOCIATED RHOMBOID-LIKE PROTEIN, MITOCHONDRIAL"/>
    <property type="match status" value="1"/>
</dbReference>
<dbReference type="InterPro" id="IPR050925">
    <property type="entry name" value="Rhomboid_protease_S54"/>
</dbReference>
<feature type="transmembrane region" description="Helical" evidence="8">
    <location>
        <begin position="151"/>
        <end position="172"/>
    </location>
</feature>
<evidence type="ECO:0000256" key="6">
    <source>
        <dbReference type="ARBA" id="ARBA00023136"/>
    </source>
</evidence>
<dbReference type="PATRIC" id="fig|391937.3.peg.3815"/>
<evidence type="ECO:0000313" key="11">
    <source>
        <dbReference type="Proteomes" id="UP000006786"/>
    </source>
</evidence>
<dbReference type="RefSeq" id="WP_008598724.1">
    <property type="nucleotide sequence ID" value="NZ_AMRM01000026.1"/>
</dbReference>
<dbReference type="InterPro" id="IPR035952">
    <property type="entry name" value="Rhomboid-like_sf"/>
</dbReference>